<reference evidence="2" key="1">
    <citation type="submission" date="2023-07" db="EMBL/GenBank/DDBJ databases">
        <authorList>
            <consortium name="AG Swart"/>
            <person name="Singh M."/>
            <person name="Singh A."/>
            <person name="Seah K."/>
            <person name="Emmerich C."/>
        </authorList>
    </citation>
    <scope>NUCLEOTIDE SEQUENCE</scope>
    <source>
        <strain evidence="2">DP1</strain>
    </source>
</reference>
<name>A0AAD1XX69_EUPCR</name>
<evidence type="ECO:0000313" key="3">
    <source>
        <dbReference type="Proteomes" id="UP001295684"/>
    </source>
</evidence>
<keyword evidence="1" id="KW-0812">Transmembrane</keyword>
<protein>
    <submittedName>
        <fullName evidence="2">Uncharacterized protein</fullName>
    </submittedName>
</protein>
<keyword evidence="1" id="KW-1133">Transmembrane helix</keyword>
<proteinExistence type="predicted"/>
<accession>A0AAD1XX69</accession>
<feature type="transmembrane region" description="Helical" evidence="1">
    <location>
        <begin position="94"/>
        <end position="115"/>
    </location>
</feature>
<dbReference type="EMBL" id="CAMPGE010022122">
    <property type="protein sequence ID" value="CAI2380191.1"/>
    <property type="molecule type" value="Genomic_DNA"/>
</dbReference>
<evidence type="ECO:0000313" key="2">
    <source>
        <dbReference type="EMBL" id="CAI2380191.1"/>
    </source>
</evidence>
<organism evidence="2 3">
    <name type="scientific">Euplotes crassus</name>
    <dbReference type="NCBI Taxonomy" id="5936"/>
    <lineage>
        <taxon>Eukaryota</taxon>
        <taxon>Sar</taxon>
        <taxon>Alveolata</taxon>
        <taxon>Ciliophora</taxon>
        <taxon>Intramacronucleata</taxon>
        <taxon>Spirotrichea</taxon>
        <taxon>Hypotrichia</taxon>
        <taxon>Euplotida</taxon>
        <taxon>Euplotidae</taxon>
        <taxon>Moneuplotes</taxon>
    </lineage>
</organism>
<comment type="caution">
    <text evidence="2">The sequence shown here is derived from an EMBL/GenBank/DDBJ whole genome shotgun (WGS) entry which is preliminary data.</text>
</comment>
<evidence type="ECO:0000256" key="1">
    <source>
        <dbReference type="SAM" id="Phobius"/>
    </source>
</evidence>
<dbReference type="Proteomes" id="UP001295684">
    <property type="component" value="Unassembled WGS sequence"/>
</dbReference>
<keyword evidence="1" id="KW-0472">Membrane</keyword>
<keyword evidence="3" id="KW-1185">Reference proteome</keyword>
<sequence length="117" mass="14201">MSYSSLFYFFFKYISYNFFNKTRVKNFLKYYSFFLPENNFFTAQKVNWSHLFDKIARLVFIASIHHPVNVPETHKPIFAFQIITNCIMKLMEQLFFISVELFLFLFSSGFHFIIIQL</sequence>
<dbReference type="AlphaFoldDB" id="A0AAD1XX69"/>
<gene>
    <name evidence="2" type="ORF">ECRASSUSDP1_LOCUS21621</name>
</gene>